<comment type="caution">
    <text evidence="2">The sequence shown here is derived from an EMBL/GenBank/DDBJ whole genome shotgun (WGS) entry which is preliminary data.</text>
</comment>
<evidence type="ECO:0008006" key="4">
    <source>
        <dbReference type="Google" id="ProtNLM"/>
    </source>
</evidence>
<proteinExistence type="predicted"/>
<evidence type="ECO:0000313" key="2">
    <source>
        <dbReference type="EMBL" id="MCT7945112.1"/>
    </source>
</evidence>
<protein>
    <recommendedName>
        <fullName evidence="4">Chemotaxis methyl-accepting receptor HlyB-like 4HB MCP domain-containing protein</fullName>
    </recommendedName>
</protein>
<organism evidence="2 3">
    <name type="scientific">Shewanella septentrionalis</name>
    <dbReference type="NCBI Taxonomy" id="2952223"/>
    <lineage>
        <taxon>Bacteria</taxon>
        <taxon>Pseudomonadati</taxon>
        <taxon>Pseudomonadota</taxon>
        <taxon>Gammaproteobacteria</taxon>
        <taxon>Alteromonadales</taxon>
        <taxon>Shewanellaceae</taxon>
        <taxon>Shewanella</taxon>
    </lineage>
</organism>
<keyword evidence="3" id="KW-1185">Reference proteome</keyword>
<dbReference type="AlphaFoldDB" id="A0A9X2WT94"/>
<keyword evidence="1" id="KW-0812">Transmembrane</keyword>
<name>A0A9X2WT94_9GAMM</name>
<accession>A0A9X2WT94</accession>
<evidence type="ECO:0000256" key="1">
    <source>
        <dbReference type="SAM" id="Phobius"/>
    </source>
</evidence>
<reference evidence="2" key="1">
    <citation type="journal article" date="2023" name="Int. J. Syst. Evol. Microbiol.">
        <title>&lt;i&gt;Shewanella septentrionalis&lt;/i&gt; sp. nov. and &lt;i&gt;Shewanella holmiensis&lt;/i&gt; sp. nov., isolated from Baltic Sea water and sediments.</title>
        <authorList>
            <person name="Martin-Rodriguez A.J."/>
            <person name="Thorell K."/>
            <person name="Joffre E."/>
            <person name="Jensie-Markopoulos S."/>
            <person name="Moore E.R.B."/>
            <person name="Sjoling A."/>
        </authorList>
    </citation>
    <scope>NUCLEOTIDE SEQUENCE</scope>
    <source>
        <strain evidence="2">SP1W3</strain>
    </source>
</reference>
<dbReference type="Proteomes" id="UP001155604">
    <property type="component" value="Unassembled WGS sequence"/>
</dbReference>
<dbReference type="EMBL" id="JAMTCC010000009">
    <property type="protein sequence ID" value="MCT7945112.1"/>
    <property type="molecule type" value="Genomic_DNA"/>
</dbReference>
<gene>
    <name evidence="2" type="ORF">NE536_06985</name>
</gene>
<evidence type="ECO:0000313" key="3">
    <source>
        <dbReference type="Proteomes" id="UP001155604"/>
    </source>
</evidence>
<feature type="transmembrane region" description="Helical" evidence="1">
    <location>
        <begin position="14"/>
        <end position="34"/>
    </location>
</feature>
<keyword evidence="1" id="KW-0472">Membrane</keyword>
<keyword evidence="1" id="KW-1133">Transmembrane helix</keyword>
<sequence length="141" mass="15708">MVQFLKDLRIKHKMIALVGVMLVLILILSGFSLLKMQRVSEEIQGIAKENIPLVRLSTDVTIKQLESSVILEKAFRAADVDAVSSPLILAAFITDVIQHNEDISKELLSTQTMLGEALKNANTPQVREKTQQLNQDIDTII</sequence>